<gene>
    <name evidence="11" type="ORF">AW171_hschr42077</name>
</gene>
<evidence type="ECO:0000259" key="10">
    <source>
        <dbReference type="Pfam" id="PF08638"/>
    </source>
</evidence>
<comment type="function">
    <text evidence="9">Component of the Mediator complex, a coactivator involved in the regulated transcription of nearly all RNA polymerase II-dependent genes. Mediator functions as a bridge to convey information from gene-specific regulatory proteins to the basal RNA polymerase II transcription machinery. Mediator is recruited to promoters by direct interactions with regulatory proteins and serves as a scaffold for the assembly of a functional preinitiation complex with RNA polymerase II and the general transcription factors.</text>
</comment>
<dbReference type="PANTHER" id="PTHR12809">
    <property type="entry name" value="MEDIATOR COMPLEX SUBUNIT"/>
    <property type="match status" value="1"/>
</dbReference>
<dbReference type="GeneID" id="28723431"/>
<evidence type="ECO:0000256" key="1">
    <source>
        <dbReference type="ARBA" id="ARBA00004123"/>
    </source>
</evidence>
<dbReference type="STRING" id="45286.A0A0X8HRL4"/>
<evidence type="ECO:0000256" key="8">
    <source>
        <dbReference type="ARBA" id="ARBA00032007"/>
    </source>
</evidence>
<evidence type="ECO:0000256" key="6">
    <source>
        <dbReference type="ARBA" id="ARBA00023163"/>
    </source>
</evidence>
<evidence type="ECO:0000256" key="3">
    <source>
        <dbReference type="ARBA" id="ARBA00019619"/>
    </source>
</evidence>
<evidence type="ECO:0000313" key="12">
    <source>
        <dbReference type="Proteomes" id="UP000243052"/>
    </source>
</evidence>
<evidence type="ECO:0000256" key="9">
    <source>
        <dbReference type="RuleBase" id="RU365082"/>
    </source>
</evidence>
<dbReference type="RefSeq" id="XP_017987190.1">
    <property type="nucleotide sequence ID" value="XM_018132232.1"/>
</dbReference>
<protein>
    <recommendedName>
        <fullName evidence="3 9">Mediator of RNA polymerase II transcription subunit 14</fullName>
    </recommendedName>
    <alternativeName>
        <fullName evidence="8 9">Mediator complex subunit 14</fullName>
    </alternativeName>
</protein>
<keyword evidence="7 9" id="KW-0539">Nucleus</keyword>
<comment type="similarity">
    <text evidence="2 9">Belongs to the Mediator complex subunit 14 family.</text>
</comment>
<keyword evidence="4 9" id="KW-0805">Transcription regulation</keyword>
<dbReference type="Proteomes" id="UP000243052">
    <property type="component" value="Chromosome iv"/>
</dbReference>
<dbReference type="GO" id="GO:0006357">
    <property type="term" value="P:regulation of transcription by RNA polymerase II"/>
    <property type="evidence" value="ECO:0007669"/>
    <property type="project" value="InterPro"/>
</dbReference>
<proteinExistence type="inferred from homology"/>
<dbReference type="AlphaFoldDB" id="A0A0X8HRL4"/>
<evidence type="ECO:0000256" key="4">
    <source>
        <dbReference type="ARBA" id="ARBA00023015"/>
    </source>
</evidence>
<evidence type="ECO:0000256" key="2">
    <source>
        <dbReference type="ARBA" id="ARBA00007813"/>
    </source>
</evidence>
<dbReference type="Pfam" id="PF08638">
    <property type="entry name" value="Med14"/>
    <property type="match status" value="1"/>
</dbReference>
<comment type="subunit">
    <text evidence="9">Component of the Mediator complex.</text>
</comment>
<evidence type="ECO:0000256" key="7">
    <source>
        <dbReference type="ARBA" id="ARBA00023242"/>
    </source>
</evidence>
<organism evidence="11 12">
    <name type="scientific">Eremothecium sinecaudum</name>
    <dbReference type="NCBI Taxonomy" id="45286"/>
    <lineage>
        <taxon>Eukaryota</taxon>
        <taxon>Fungi</taxon>
        <taxon>Dikarya</taxon>
        <taxon>Ascomycota</taxon>
        <taxon>Saccharomycotina</taxon>
        <taxon>Saccharomycetes</taxon>
        <taxon>Saccharomycetales</taxon>
        <taxon>Saccharomycetaceae</taxon>
        <taxon>Eremothecium</taxon>
    </lineage>
</organism>
<comment type="subcellular location">
    <subcellularLocation>
        <location evidence="1 9">Nucleus</location>
    </subcellularLocation>
</comment>
<sequence>MTSTMKGSKLLHDGFEGVNGSGVVMDADVGGDNTRRQQQQQHQRIITPAKETPAEIPHVEFNQLPLPVIIRNLTVYSVKEISQYMKTNLHSTQDPATRKMGFLKLIIFLRNQFLRIYVLIKWCKTIKQNNFHMMIDLLNWFRSTNAIVKNCLLALKDTSTSMAGAKLPNPDLITALEVLMLGRPNLPTHGFVLSGEDTGKQSLIPTKLILKRLQDLNTCLSIKISAMELPAEFHCYSIKDGRVTFVVESKFEVCLSTIDQDSPMFFVDAKFLFSDNKFPLNKPKLERLVNDILYKSPTPLEALYQFFHKYVLTLQMYMLHVELQDIAANGKYAGGNIVHHYDSKKNIISLRYWLQSKMSSKCKATIGVERGSQSIILQWQTPDAKQETAVTNYSNLLGNMETILDEITFNHARIIRSELMETGIFQEDDNKSGNLDTLLFHIPVICLATAPVQLKINTISGIFYFKNPSSLLLSYAKQLNQAADLEEFTGILEKLRMDKIVSILRNMFKKTGWICKDVVKLSKPILYERHVKGQKKILTRDLFIRLKDWPANWFFILCIVYSGSTCIVEKLIGKVKSVKGNWELRYLDQEKVVTKLESITYQSVTHLKKTIIQKILNHVIIDSLNELNIAKAICQGDGLQKLPNYVQEAIDGTPSVAVIALGLESFLQGSKVLSNTLESTMFLRLNYESNEIRLFGKFKRDTQMIRCQCDELLIKFVDKKGLAFHMSEKFTNLNHVVQYLNKFRQKLMQLVFLTDVTEKLYNIFETEYFEMVKLKPNEISFKYLKNSKDVQDCTIQIVTSESKIETLQLNLSPSNPQHIIQKYLESDNYDPQFTFNYLHFTSRLFSAFTKIIGSSTNAMSITLHLHTLAAYQLNYHNRHIGCHVTLSIDLKNSPHKSGSLYYVHFAQEDHISSKNPMYPSVLQVINTIFMLNSNNRKKIPGAIRLGTGVACAPNDIEELLEEIHSVLIRT</sequence>
<dbReference type="OrthoDB" id="205099at2759"/>
<accession>A0A0X8HRL4</accession>
<dbReference type="GO" id="GO:0070847">
    <property type="term" value="C:core mediator complex"/>
    <property type="evidence" value="ECO:0007669"/>
    <property type="project" value="TreeGrafter"/>
</dbReference>
<dbReference type="GO" id="GO:0003712">
    <property type="term" value="F:transcription coregulator activity"/>
    <property type="evidence" value="ECO:0007669"/>
    <property type="project" value="UniProtKB-UniRule"/>
</dbReference>
<dbReference type="PANTHER" id="PTHR12809:SF2">
    <property type="entry name" value="MEDIATOR OF RNA POLYMERASE II TRANSCRIPTION SUBUNIT 14"/>
    <property type="match status" value="1"/>
</dbReference>
<evidence type="ECO:0000313" key="11">
    <source>
        <dbReference type="EMBL" id="AMD20194.1"/>
    </source>
</evidence>
<keyword evidence="6 9" id="KW-0804">Transcription</keyword>
<reference evidence="11 12" key="1">
    <citation type="submission" date="2016-01" db="EMBL/GenBank/DDBJ databases">
        <title>Genome sequence of the yeast Holleya sinecauda.</title>
        <authorList>
            <person name="Dietrich F.S."/>
        </authorList>
    </citation>
    <scope>NUCLEOTIDE SEQUENCE [LARGE SCALE GENOMIC DNA]</scope>
    <source>
        <strain evidence="11 12">ATCC 58844</strain>
    </source>
</reference>
<dbReference type="InterPro" id="IPR055122">
    <property type="entry name" value="Med14_N"/>
</dbReference>
<evidence type="ECO:0000256" key="5">
    <source>
        <dbReference type="ARBA" id="ARBA00023159"/>
    </source>
</evidence>
<keyword evidence="5 9" id="KW-0010">Activator</keyword>
<dbReference type="EMBL" id="CP014244">
    <property type="protein sequence ID" value="AMD20194.1"/>
    <property type="molecule type" value="Genomic_DNA"/>
</dbReference>
<keyword evidence="12" id="KW-1185">Reference proteome</keyword>
<dbReference type="InterPro" id="IPR013947">
    <property type="entry name" value="Mediator_Med14"/>
</dbReference>
<feature type="domain" description="Mediator complex subunit MED14 N-terminal" evidence="10">
    <location>
        <begin position="63"/>
        <end position="258"/>
    </location>
</feature>
<name>A0A0X8HRL4_9SACH</name>
<dbReference type="GO" id="GO:0016592">
    <property type="term" value="C:mediator complex"/>
    <property type="evidence" value="ECO:0007669"/>
    <property type="project" value="UniProtKB-UniRule"/>
</dbReference>